<organism evidence="1 2">
    <name type="scientific">Novosphingobium fluoreni</name>
    <dbReference type="NCBI Taxonomy" id="1391222"/>
    <lineage>
        <taxon>Bacteria</taxon>
        <taxon>Pseudomonadati</taxon>
        <taxon>Pseudomonadota</taxon>
        <taxon>Alphaproteobacteria</taxon>
        <taxon>Sphingomonadales</taxon>
        <taxon>Sphingomonadaceae</taxon>
        <taxon>Novosphingobium</taxon>
    </lineage>
</organism>
<dbReference type="RefSeq" id="WP_343055851.1">
    <property type="nucleotide sequence ID" value="NZ_JACIDY010000004.1"/>
</dbReference>
<gene>
    <name evidence="1" type="ORF">GGR39_002012</name>
</gene>
<dbReference type="Proteomes" id="UP000561459">
    <property type="component" value="Unassembled WGS sequence"/>
</dbReference>
<reference evidence="1 2" key="1">
    <citation type="submission" date="2020-08" db="EMBL/GenBank/DDBJ databases">
        <title>Genomic Encyclopedia of Type Strains, Phase IV (KMG-IV): sequencing the most valuable type-strain genomes for metagenomic binning, comparative biology and taxonomic classification.</title>
        <authorList>
            <person name="Goeker M."/>
        </authorList>
    </citation>
    <scope>NUCLEOTIDE SEQUENCE [LARGE SCALE GENOMIC DNA]</scope>
    <source>
        <strain evidence="1 2">DSM 27568</strain>
    </source>
</reference>
<evidence type="ECO:0000313" key="2">
    <source>
        <dbReference type="Proteomes" id="UP000561459"/>
    </source>
</evidence>
<accession>A0A7W6C1D8</accession>
<dbReference type="EMBL" id="JACIDY010000004">
    <property type="protein sequence ID" value="MBB3940355.1"/>
    <property type="molecule type" value="Genomic_DNA"/>
</dbReference>
<sequence length="144" mass="15727">MVLHLIAEIARSDGSAGPYVDTPGERVSIRDWLCDALLPLAHRDQRRQAVIAKVREQLKSDGKLPEDAAAADATIEQATRDHVRKSGRCNVSTAVSDLVRAGLLRRHYQGFRVDHHNRGAQREAVYTLTAEASAILQGRGGLPA</sequence>
<name>A0A7W6C1D8_9SPHN</name>
<protein>
    <submittedName>
        <fullName evidence="1">Uncharacterized protein</fullName>
    </submittedName>
</protein>
<proteinExistence type="predicted"/>
<dbReference type="AlphaFoldDB" id="A0A7W6C1D8"/>
<evidence type="ECO:0000313" key="1">
    <source>
        <dbReference type="EMBL" id="MBB3940355.1"/>
    </source>
</evidence>
<keyword evidence="2" id="KW-1185">Reference proteome</keyword>
<comment type="caution">
    <text evidence="1">The sequence shown here is derived from an EMBL/GenBank/DDBJ whole genome shotgun (WGS) entry which is preliminary data.</text>
</comment>